<dbReference type="InterPro" id="IPR027417">
    <property type="entry name" value="P-loop_NTPase"/>
</dbReference>
<keyword evidence="1" id="KW-0547">Nucleotide-binding</keyword>
<keyword evidence="3" id="KW-0067">ATP-binding</keyword>
<evidence type="ECO:0000256" key="2">
    <source>
        <dbReference type="ARBA" id="ARBA00022801"/>
    </source>
</evidence>
<evidence type="ECO:0000256" key="1">
    <source>
        <dbReference type="ARBA" id="ARBA00022741"/>
    </source>
</evidence>
<dbReference type="InterPro" id="IPR004948">
    <property type="entry name" value="Nuc-triphosphatase_THEP1"/>
</dbReference>
<dbReference type="EMBL" id="QSLN01000004">
    <property type="protein sequence ID" value="RDV83623.1"/>
    <property type="molecule type" value="Genomic_DNA"/>
</dbReference>
<accession>A0A3D8P5P5</accession>
<dbReference type="NCBIfam" id="NF010248">
    <property type="entry name" value="PRK13695.1"/>
    <property type="match status" value="1"/>
</dbReference>
<dbReference type="PANTHER" id="PTHR43146:SF1">
    <property type="entry name" value="CANCER-RELATED NUCLEOSIDE-TRIPHOSPHATASE"/>
    <property type="match status" value="1"/>
</dbReference>
<evidence type="ECO:0000259" key="4">
    <source>
        <dbReference type="SMART" id="SM00382"/>
    </source>
</evidence>
<evidence type="ECO:0000256" key="3">
    <source>
        <dbReference type="ARBA" id="ARBA00022840"/>
    </source>
</evidence>
<comment type="caution">
    <text evidence="5">The sequence shown here is derived from an EMBL/GenBank/DDBJ whole genome shotgun (WGS) entry which is preliminary data.</text>
</comment>
<dbReference type="GO" id="GO:0017111">
    <property type="term" value="F:ribonucleoside triphosphate phosphatase activity"/>
    <property type="evidence" value="ECO:0007669"/>
    <property type="project" value="InterPro"/>
</dbReference>
<feature type="domain" description="AAA+ ATPase" evidence="4">
    <location>
        <begin position="7"/>
        <end position="181"/>
    </location>
</feature>
<dbReference type="AlphaFoldDB" id="A0A3D8P5P5"/>
<dbReference type="PANTHER" id="PTHR43146">
    <property type="entry name" value="CANCER-RELATED NUCLEOSIDE-TRIPHOSPHATASE"/>
    <property type="match status" value="1"/>
</dbReference>
<evidence type="ECO:0000313" key="5">
    <source>
        <dbReference type="EMBL" id="RDV83623.1"/>
    </source>
</evidence>
<dbReference type="HAMAP" id="MF_00796">
    <property type="entry name" value="NTPase_1"/>
    <property type="match status" value="1"/>
</dbReference>
<reference evidence="5 6" key="1">
    <citation type="submission" date="2018-08" db="EMBL/GenBank/DDBJ databases">
        <title>Form III RuBisCO-mediated autotrophy in Thermodesulfobium bacteria.</title>
        <authorList>
            <person name="Toshchakov S.V."/>
            <person name="Kublanov I.V."/>
            <person name="Frolov E."/>
            <person name="Bonch-Osmolovskaya E.A."/>
            <person name="Tourova T.P."/>
            <person name="Chernych N.A."/>
            <person name="Lebedinsky A.V."/>
        </authorList>
    </citation>
    <scope>NUCLEOTIDE SEQUENCE [LARGE SCALE GENOMIC DNA]</scope>
    <source>
        <strain evidence="5 6">SR</strain>
    </source>
</reference>
<gene>
    <name evidence="5" type="ORF">DXX99_04815</name>
</gene>
<dbReference type="InterPro" id="IPR003593">
    <property type="entry name" value="AAA+_ATPase"/>
</dbReference>
<dbReference type="Pfam" id="PF03266">
    <property type="entry name" value="NTPase_1"/>
    <property type="match status" value="1"/>
</dbReference>
<dbReference type="SMART" id="SM00382">
    <property type="entry name" value="AAA"/>
    <property type="match status" value="1"/>
</dbReference>
<protein>
    <submittedName>
        <fullName evidence="5">NTPase</fullName>
    </submittedName>
</protein>
<dbReference type="SUPFAM" id="SSF52540">
    <property type="entry name" value="P-loop containing nucleoside triphosphate hydrolases"/>
    <property type="match status" value="1"/>
</dbReference>
<keyword evidence="6" id="KW-1185">Reference proteome</keyword>
<proteinExistence type="inferred from homology"/>
<dbReference type="Proteomes" id="UP000256329">
    <property type="component" value="Unassembled WGS sequence"/>
</dbReference>
<dbReference type="Gene3D" id="3.40.50.300">
    <property type="entry name" value="P-loop containing nucleotide triphosphate hydrolases"/>
    <property type="match status" value="1"/>
</dbReference>
<sequence length="186" mass="20462">MGGESMATPKILLTGPPGIGKTTVIKRLASSLGERARGFYTEEQREGGKRVGFVAVTLRGRRAVLAHIGFPSPLKVGKYHVNPQGLDEALEELEEALVEGGKILLVDEIGKMELLIPRFREVIERVLSSPWPVVATVPAKPVPYTDEVKKRPGFTLIEVNRDNRDLLPSKLLNLLVVPPELEKQGR</sequence>
<name>A0A3D8P5P5_9THEO</name>
<evidence type="ECO:0000313" key="6">
    <source>
        <dbReference type="Proteomes" id="UP000256329"/>
    </source>
</evidence>
<keyword evidence="2" id="KW-0378">Hydrolase</keyword>
<organism evidence="5 6">
    <name type="scientific">Ammonifex thiophilus</name>
    <dbReference type="NCBI Taxonomy" id="444093"/>
    <lineage>
        <taxon>Bacteria</taxon>
        <taxon>Bacillati</taxon>
        <taxon>Bacillota</taxon>
        <taxon>Clostridia</taxon>
        <taxon>Thermoanaerobacterales</taxon>
        <taxon>Thermoanaerobacteraceae</taxon>
        <taxon>Ammonifex</taxon>
    </lineage>
</organism>
<dbReference type="GO" id="GO:0005524">
    <property type="term" value="F:ATP binding"/>
    <property type="evidence" value="ECO:0007669"/>
    <property type="project" value="UniProtKB-KW"/>
</dbReference>